<sequence>MAFTTLADSLLPFDSVKVGRLVLDPKSPQDDYLDQPNEPKITHQDQQNFQIIQNSRRYSSLKARILKLFNAYRDTQQASHAVLSSNKARTYRLQNSGEWFRDACKTDETRKWMERSIEDGAAVYLVIGIHTVFDAAVRESTGVSRDVDGDPGRAPQPANSGNVLTESLVRDRRTEDRHHVALGEQIYAVQYRKVDFRSFSSKRLDKITLEHGNIWKVFWGVRGHSDASGDEDDVIEAFLADESPQGDFEESCTVGDDNEYFIF</sequence>
<evidence type="ECO:0000313" key="3">
    <source>
        <dbReference type="Proteomes" id="UP000276215"/>
    </source>
</evidence>
<dbReference type="OrthoDB" id="5410365at2759"/>
<feature type="region of interest" description="Disordered" evidence="1">
    <location>
        <begin position="142"/>
        <end position="161"/>
    </location>
</feature>
<proteinExistence type="predicted"/>
<dbReference type="STRING" id="1336337.A0A3N4JZ51"/>
<organism evidence="2 3">
    <name type="scientific">Choiromyces venosus 120613-1</name>
    <dbReference type="NCBI Taxonomy" id="1336337"/>
    <lineage>
        <taxon>Eukaryota</taxon>
        <taxon>Fungi</taxon>
        <taxon>Dikarya</taxon>
        <taxon>Ascomycota</taxon>
        <taxon>Pezizomycotina</taxon>
        <taxon>Pezizomycetes</taxon>
        <taxon>Pezizales</taxon>
        <taxon>Tuberaceae</taxon>
        <taxon>Choiromyces</taxon>
    </lineage>
</organism>
<dbReference type="Proteomes" id="UP000276215">
    <property type="component" value="Unassembled WGS sequence"/>
</dbReference>
<dbReference type="AlphaFoldDB" id="A0A3N4JZ51"/>
<keyword evidence="3" id="KW-1185">Reference proteome</keyword>
<gene>
    <name evidence="2" type="ORF">L873DRAFT_1676620</name>
</gene>
<evidence type="ECO:0000256" key="1">
    <source>
        <dbReference type="SAM" id="MobiDB-lite"/>
    </source>
</evidence>
<name>A0A3N4JZ51_9PEZI</name>
<reference evidence="2 3" key="1">
    <citation type="journal article" date="2018" name="Nat. Ecol. Evol.">
        <title>Pezizomycetes genomes reveal the molecular basis of ectomycorrhizal truffle lifestyle.</title>
        <authorList>
            <person name="Murat C."/>
            <person name="Payen T."/>
            <person name="Noel B."/>
            <person name="Kuo A."/>
            <person name="Morin E."/>
            <person name="Chen J."/>
            <person name="Kohler A."/>
            <person name="Krizsan K."/>
            <person name="Balestrini R."/>
            <person name="Da Silva C."/>
            <person name="Montanini B."/>
            <person name="Hainaut M."/>
            <person name="Levati E."/>
            <person name="Barry K.W."/>
            <person name="Belfiori B."/>
            <person name="Cichocki N."/>
            <person name="Clum A."/>
            <person name="Dockter R.B."/>
            <person name="Fauchery L."/>
            <person name="Guy J."/>
            <person name="Iotti M."/>
            <person name="Le Tacon F."/>
            <person name="Lindquist E.A."/>
            <person name="Lipzen A."/>
            <person name="Malagnac F."/>
            <person name="Mello A."/>
            <person name="Molinier V."/>
            <person name="Miyauchi S."/>
            <person name="Poulain J."/>
            <person name="Riccioni C."/>
            <person name="Rubini A."/>
            <person name="Sitrit Y."/>
            <person name="Splivallo R."/>
            <person name="Traeger S."/>
            <person name="Wang M."/>
            <person name="Zifcakova L."/>
            <person name="Wipf D."/>
            <person name="Zambonelli A."/>
            <person name="Paolocci F."/>
            <person name="Nowrousian M."/>
            <person name="Ottonello S."/>
            <person name="Baldrian P."/>
            <person name="Spatafora J.W."/>
            <person name="Henrissat B."/>
            <person name="Nagy L.G."/>
            <person name="Aury J.M."/>
            <person name="Wincker P."/>
            <person name="Grigoriev I.V."/>
            <person name="Bonfante P."/>
            <person name="Martin F.M."/>
        </authorList>
    </citation>
    <scope>NUCLEOTIDE SEQUENCE [LARGE SCALE GENOMIC DNA]</scope>
    <source>
        <strain evidence="2 3">120613-1</strain>
    </source>
</reference>
<protein>
    <submittedName>
        <fullName evidence="2">Uncharacterized protein</fullName>
    </submittedName>
</protein>
<evidence type="ECO:0000313" key="2">
    <source>
        <dbReference type="EMBL" id="RPB01411.1"/>
    </source>
</evidence>
<dbReference type="EMBL" id="ML120373">
    <property type="protein sequence ID" value="RPB01411.1"/>
    <property type="molecule type" value="Genomic_DNA"/>
</dbReference>
<accession>A0A3N4JZ51</accession>